<gene>
    <name evidence="2" type="ORF">FUG_LOCUS477279</name>
</gene>
<protein>
    <submittedName>
        <fullName evidence="2">Uncharacterized protein</fullName>
    </submittedName>
</protein>
<name>A0A4U9EUP7_GIBZA</name>
<proteinExistence type="predicted"/>
<dbReference type="PANTHER" id="PTHR38116:SF5">
    <property type="entry name" value="BZIP DOMAIN-CONTAINING PROTEIN"/>
    <property type="match status" value="1"/>
</dbReference>
<accession>A0A4U9EUP7</accession>
<organism evidence="2">
    <name type="scientific">Gibberella zeae</name>
    <name type="common">Wheat head blight fungus</name>
    <name type="synonym">Fusarium graminearum</name>
    <dbReference type="NCBI Taxonomy" id="5518"/>
    <lineage>
        <taxon>Eukaryota</taxon>
        <taxon>Fungi</taxon>
        <taxon>Dikarya</taxon>
        <taxon>Ascomycota</taxon>
        <taxon>Pezizomycotina</taxon>
        <taxon>Sordariomycetes</taxon>
        <taxon>Hypocreomycetidae</taxon>
        <taxon>Hypocreales</taxon>
        <taxon>Nectriaceae</taxon>
        <taxon>Fusarium</taxon>
    </lineage>
</organism>
<sequence>MAETAKIKKGNTSAKRNSEARRGQNRLASRNYRMYTLLTCLWLVDDSDLADAIILGEKRKQKLALLNELLEPSNIDTNVIENAQVDPVQGLDGPSDLHATQPQNQAFPEPLQPELISVNQGISSFGTTVPHDVPLMMGDLSQENIPTTLFHHGNPDALLLTNWDGVFSHTNQDPWGHNMFGLPFQFPDISKTTQVDPRLVEEVFEKSPESELSTLQTSSSNDIKDEALNNVLSGVENLTIEQKRTLLRRLQQDTQSPATETNIPWHQTKPPTPGQLRAVEFAKALYKTAHARPELFPTQYTMDAGIFGAMFANCYALGMASVDDILCEEGCSVFSVTQDEGHHMSQLPVVKSKFRALSPDLRPTDKQLIVGHHPYVDVIPFKTFRENLIRALENDPPIIDEGILCHDILGGGFTCWGAGRNPHGMGAGVPWDSRSWEPSVWFLMKYRQLAGDWDGELWKSVRWWHSARGERIQTAHVANNMSPSGGTARR</sequence>
<dbReference type="Pfam" id="PF11905">
    <property type="entry name" value="DUF3425"/>
    <property type="match status" value="1"/>
</dbReference>
<dbReference type="AlphaFoldDB" id="A0A4U9EUP7"/>
<evidence type="ECO:0000313" key="2">
    <source>
        <dbReference type="EMBL" id="VIO62340.1"/>
    </source>
</evidence>
<feature type="region of interest" description="Disordered" evidence="1">
    <location>
        <begin position="1"/>
        <end position="25"/>
    </location>
</feature>
<dbReference type="InterPro" id="IPR021833">
    <property type="entry name" value="DUF3425"/>
</dbReference>
<dbReference type="EMBL" id="CAAKMV010000163">
    <property type="protein sequence ID" value="VIO62340.1"/>
    <property type="molecule type" value="Genomic_DNA"/>
</dbReference>
<dbReference type="PANTHER" id="PTHR38116">
    <property type="entry name" value="CHROMOSOME 7, WHOLE GENOME SHOTGUN SEQUENCE"/>
    <property type="match status" value="1"/>
</dbReference>
<reference evidence="2" key="1">
    <citation type="submission" date="2019-04" db="EMBL/GenBank/DDBJ databases">
        <authorList>
            <person name="Melise S."/>
            <person name="Noan J."/>
            <person name="Okalmin O."/>
        </authorList>
    </citation>
    <scope>NUCLEOTIDE SEQUENCE</scope>
    <source>
        <strain evidence="2">FN9</strain>
    </source>
</reference>
<evidence type="ECO:0000256" key="1">
    <source>
        <dbReference type="SAM" id="MobiDB-lite"/>
    </source>
</evidence>